<accession>A0A5C3M2G2</accession>
<dbReference type="EMBL" id="ML213603">
    <property type="protein sequence ID" value="TFK38556.1"/>
    <property type="molecule type" value="Genomic_DNA"/>
</dbReference>
<evidence type="ECO:0000313" key="1">
    <source>
        <dbReference type="EMBL" id="TFK38556.1"/>
    </source>
</evidence>
<keyword evidence="2" id="KW-1185">Reference proteome</keyword>
<dbReference type="Proteomes" id="UP000308652">
    <property type="component" value="Unassembled WGS sequence"/>
</dbReference>
<evidence type="ECO:0000313" key="2">
    <source>
        <dbReference type="Proteomes" id="UP000308652"/>
    </source>
</evidence>
<dbReference type="Pfam" id="PF19086">
    <property type="entry name" value="Terpene_syn_C_2"/>
    <property type="match status" value="1"/>
</dbReference>
<dbReference type="InterPro" id="IPR008949">
    <property type="entry name" value="Isoprenoid_synthase_dom_sf"/>
</dbReference>
<sequence>MSQTSSFQLPDILDLIKSFELRTSHWCHSVSLSSENWLCGSEPTEPDADAILSPSECSTLSSTKVGLLAALCSPTLDSPQLRLLTDFLTLLLYSNARILSSKDSKDLPWEVDENGLIGCSSNADDGLDLLNTHTLFKHIVPRVRRLASRVPAGWLARFSLSVRKYRMAQFKLTRDRGKCIIPEVEDYIELHRDMSGFKLIFDVMELVEGVKYPSTYPHLDQNFMKLRQLTEDIISWTLDIYSYNVDQRRGNMYNLVSVLMVHKGLSVQGAVNFAGSMVREAFASFHAIEDSILEPPTASQPTAPLTLSVFSLSWLYKSYLHPLPAVTSHHAPLPREIDAYIRGLKEYIVGTINWAFETEIYFGKKGEDARTFGWVFLEQKDPVVEA</sequence>
<proteinExistence type="predicted"/>
<organism evidence="1 2">
    <name type="scientific">Crucibulum laeve</name>
    <dbReference type="NCBI Taxonomy" id="68775"/>
    <lineage>
        <taxon>Eukaryota</taxon>
        <taxon>Fungi</taxon>
        <taxon>Dikarya</taxon>
        <taxon>Basidiomycota</taxon>
        <taxon>Agaricomycotina</taxon>
        <taxon>Agaricomycetes</taxon>
        <taxon>Agaricomycetidae</taxon>
        <taxon>Agaricales</taxon>
        <taxon>Agaricineae</taxon>
        <taxon>Nidulariaceae</taxon>
        <taxon>Crucibulum</taxon>
    </lineage>
</organism>
<dbReference type="OrthoDB" id="2861623at2759"/>
<protein>
    <submittedName>
        <fullName evidence="1">Isoprenoid synthase domain-containing protein</fullName>
    </submittedName>
</protein>
<name>A0A5C3M2G2_9AGAR</name>
<dbReference type="AlphaFoldDB" id="A0A5C3M2G2"/>
<reference evidence="1 2" key="1">
    <citation type="journal article" date="2019" name="Nat. Ecol. Evol.">
        <title>Megaphylogeny resolves global patterns of mushroom evolution.</title>
        <authorList>
            <person name="Varga T."/>
            <person name="Krizsan K."/>
            <person name="Foldi C."/>
            <person name="Dima B."/>
            <person name="Sanchez-Garcia M."/>
            <person name="Sanchez-Ramirez S."/>
            <person name="Szollosi G.J."/>
            <person name="Szarkandi J.G."/>
            <person name="Papp V."/>
            <person name="Albert L."/>
            <person name="Andreopoulos W."/>
            <person name="Angelini C."/>
            <person name="Antonin V."/>
            <person name="Barry K.W."/>
            <person name="Bougher N.L."/>
            <person name="Buchanan P."/>
            <person name="Buyck B."/>
            <person name="Bense V."/>
            <person name="Catcheside P."/>
            <person name="Chovatia M."/>
            <person name="Cooper J."/>
            <person name="Damon W."/>
            <person name="Desjardin D."/>
            <person name="Finy P."/>
            <person name="Geml J."/>
            <person name="Haridas S."/>
            <person name="Hughes K."/>
            <person name="Justo A."/>
            <person name="Karasinski D."/>
            <person name="Kautmanova I."/>
            <person name="Kiss B."/>
            <person name="Kocsube S."/>
            <person name="Kotiranta H."/>
            <person name="LaButti K.M."/>
            <person name="Lechner B.E."/>
            <person name="Liimatainen K."/>
            <person name="Lipzen A."/>
            <person name="Lukacs Z."/>
            <person name="Mihaltcheva S."/>
            <person name="Morgado L.N."/>
            <person name="Niskanen T."/>
            <person name="Noordeloos M.E."/>
            <person name="Ohm R.A."/>
            <person name="Ortiz-Santana B."/>
            <person name="Ovrebo C."/>
            <person name="Racz N."/>
            <person name="Riley R."/>
            <person name="Savchenko A."/>
            <person name="Shiryaev A."/>
            <person name="Soop K."/>
            <person name="Spirin V."/>
            <person name="Szebenyi C."/>
            <person name="Tomsovsky M."/>
            <person name="Tulloss R.E."/>
            <person name="Uehling J."/>
            <person name="Grigoriev I.V."/>
            <person name="Vagvolgyi C."/>
            <person name="Papp T."/>
            <person name="Martin F.M."/>
            <person name="Miettinen O."/>
            <person name="Hibbett D.S."/>
            <person name="Nagy L.G."/>
        </authorList>
    </citation>
    <scope>NUCLEOTIDE SEQUENCE [LARGE SCALE GENOMIC DNA]</scope>
    <source>
        <strain evidence="1 2">CBS 166.37</strain>
    </source>
</reference>
<gene>
    <name evidence="1" type="ORF">BDQ12DRAFT_116090</name>
</gene>
<dbReference type="SUPFAM" id="SSF48576">
    <property type="entry name" value="Terpenoid synthases"/>
    <property type="match status" value="1"/>
</dbReference>
<dbReference type="Gene3D" id="1.10.600.10">
    <property type="entry name" value="Farnesyl Diphosphate Synthase"/>
    <property type="match status" value="1"/>
</dbReference>